<dbReference type="RefSeq" id="WP_306831798.1">
    <property type="nucleotide sequence ID" value="NZ_JAUSRF010000003.1"/>
</dbReference>
<proteinExistence type="predicted"/>
<dbReference type="Gene3D" id="3.40.50.150">
    <property type="entry name" value="Vaccinia Virus protein VP39"/>
    <property type="match status" value="1"/>
</dbReference>
<dbReference type="Proteomes" id="UP001241472">
    <property type="component" value="Unassembled WGS sequence"/>
</dbReference>
<evidence type="ECO:0000259" key="1">
    <source>
        <dbReference type="Pfam" id="PF13649"/>
    </source>
</evidence>
<evidence type="ECO:0000313" key="2">
    <source>
        <dbReference type="EMBL" id="MDP9836266.1"/>
    </source>
</evidence>
<protein>
    <submittedName>
        <fullName evidence="2">SAM-dependent methyltransferase</fullName>
    </submittedName>
</protein>
<keyword evidence="2" id="KW-0808">Transferase</keyword>
<feature type="domain" description="Methyltransferase" evidence="1">
    <location>
        <begin position="41"/>
        <end position="125"/>
    </location>
</feature>
<dbReference type="GO" id="GO:0032259">
    <property type="term" value="P:methylation"/>
    <property type="evidence" value="ECO:0007669"/>
    <property type="project" value="UniProtKB-KW"/>
</dbReference>
<dbReference type="InterPro" id="IPR029063">
    <property type="entry name" value="SAM-dependent_MTases_sf"/>
</dbReference>
<dbReference type="EMBL" id="JAUSRF010000003">
    <property type="protein sequence ID" value="MDP9836266.1"/>
    <property type="molecule type" value="Genomic_DNA"/>
</dbReference>
<reference evidence="2 3" key="1">
    <citation type="submission" date="2023-07" db="EMBL/GenBank/DDBJ databases">
        <title>Sorghum-associated microbial communities from plants grown in Nebraska, USA.</title>
        <authorList>
            <person name="Schachtman D."/>
        </authorList>
    </citation>
    <scope>NUCLEOTIDE SEQUENCE [LARGE SCALE GENOMIC DNA]</scope>
    <source>
        <strain evidence="2 3">DS1307</strain>
    </source>
</reference>
<evidence type="ECO:0000313" key="3">
    <source>
        <dbReference type="Proteomes" id="UP001241472"/>
    </source>
</evidence>
<name>A0ABT9PP64_9HYPH</name>
<sequence>MSGFDTRWLDLREKADHAARDAGLLEKATAHADAGGQTVSVVDLGCGTGSTIRAFLPASTRWQWHLVDNDTRLLAEAASRHNGNVHLTCIQADLSDPSLALFSQARLVTASALFDLVSASFLQRLVTSLEKPGCGLYTALNYDGHCIWEHAHEADARIVTAFNAHQRRDKGFGPALGPVAEGVLRDILQTAGFRVCVAKSPWRLGACEAELQRQFISGLATAAAETGLLDQALVEDWRSYRLDHADSACEVGHWDMFALR</sequence>
<dbReference type="Pfam" id="PF13649">
    <property type="entry name" value="Methyltransf_25"/>
    <property type="match status" value="1"/>
</dbReference>
<keyword evidence="3" id="KW-1185">Reference proteome</keyword>
<dbReference type="InterPro" id="IPR041698">
    <property type="entry name" value="Methyltransf_25"/>
</dbReference>
<dbReference type="GO" id="GO:0008168">
    <property type="term" value="F:methyltransferase activity"/>
    <property type="evidence" value="ECO:0007669"/>
    <property type="project" value="UniProtKB-KW"/>
</dbReference>
<organism evidence="2 3">
    <name type="scientific">Neorhizobium huautlense</name>
    <dbReference type="NCBI Taxonomy" id="67774"/>
    <lineage>
        <taxon>Bacteria</taxon>
        <taxon>Pseudomonadati</taxon>
        <taxon>Pseudomonadota</taxon>
        <taxon>Alphaproteobacteria</taxon>
        <taxon>Hyphomicrobiales</taxon>
        <taxon>Rhizobiaceae</taxon>
        <taxon>Rhizobium/Agrobacterium group</taxon>
        <taxon>Neorhizobium</taxon>
    </lineage>
</organism>
<accession>A0ABT9PP64</accession>
<gene>
    <name evidence="2" type="ORF">J2T09_001010</name>
</gene>
<keyword evidence="2" id="KW-0489">Methyltransferase</keyword>
<comment type="caution">
    <text evidence="2">The sequence shown here is derived from an EMBL/GenBank/DDBJ whole genome shotgun (WGS) entry which is preliminary data.</text>
</comment>
<dbReference type="SUPFAM" id="SSF53335">
    <property type="entry name" value="S-adenosyl-L-methionine-dependent methyltransferases"/>
    <property type="match status" value="1"/>
</dbReference>